<dbReference type="GO" id="GO:0016705">
    <property type="term" value="F:oxidoreductase activity, acting on paired donors, with incorporation or reduction of molecular oxygen"/>
    <property type="evidence" value="ECO:0007669"/>
    <property type="project" value="UniProtKB-ARBA"/>
</dbReference>
<dbReference type="PANTHER" id="PTHR31212:SF4">
    <property type="entry name" value="ALPHA-KETOGLUTARATE-DEPENDENT DIOXYGENASE ALKB HOMOLOG 3"/>
    <property type="match status" value="1"/>
</dbReference>
<dbReference type="GO" id="GO:0032451">
    <property type="term" value="F:demethylase activity"/>
    <property type="evidence" value="ECO:0007669"/>
    <property type="project" value="UniProtKB-ARBA"/>
</dbReference>
<dbReference type="InterPro" id="IPR005123">
    <property type="entry name" value="Oxoglu/Fe-dep_dioxygenase_dom"/>
</dbReference>
<comment type="cofactor">
    <cofactor evidence="1">
        <name>Fe(2+)</name>
        <dbReference type="ChEBI" id="CHEBI:29033"/>
    </cofactor>
</comment>
<evidence type="ECO:0000256" key="3">
    <source>
        <dbReference type="ARBA" id="ARBA00022763"/>
    </source>
</evidence>
<dbReference type="EMBL" id="JACHVB010000023">
    <property type="protein sequence ID" value="MBC2594467.1"/>
    <property type="molecule type" value="Genomic_DNA"/>
</dbReference>
<comment type="caution">
    <text evidence="10">The sequence shown here is derived from an EMBL/GenBank/DDBJ whole genome shotgun (WGS) entry which is preliminary data.</text>
</comment>
<dbReference type="PANTHER" id="PTHR31212">
    <property type="entry name" value="ALPHA-KETOGLUTARATE-DEPENDENT DIOXYGENASE ALKB HOMOLOG 3"/>
    <property type="match status" value="1"/>
</dbReference>
<evidence type="ECO:0000256" key="4">
    <source>
        <dbReference type="ARBA" id="ARBA00022842"/>
    </source>
</evidence>
<dbReference type="RefSeq" id="WP_185675451.1">
    <property type="nucleotide sequence ID" value="NZ_JACHVB010000023.1"/>
</dbReference>
<dbReference type="AlphaFoldDB" id="A0A842HFW4"/>
<sequence>MDLFSPDPTANVLPADGAVYYHGPVMDAASSTRYYENLLATVPWQSDEVVLFGRRIVTARKVAWYGNAGCRYAYSGTVKTAIAWTPELLELKALVEEKTALRFNSCLLNLYASGHEGMGWHSDDEKSLGPAPTIASLSFGAERKFAFRHKRSGITRSLVLEDASLLVMAPPTQEHWQHSLPKTRKVGSPRVNLTFRSIRLPGQ</sequence>
<accession>A0A842HFW4</accession>
<evidence type="ECO:0000256" key="7">
    <source>
        <dbReference type="ARBA" id="ARBA00023004"/>
    </source>
</evidence>
<dbReference type="InterPro" id="IPR037151">
    <property type="entry name" value="AlkB-like_sf"/>
</dbReference>
<dbReference type="Pfam" id="PF13532">
    <property type="entry name" value="2OG-FeII_Oxy_2"/>
    <property type="match status" value="1"/>
</dbReference>
<keyword evidence="8" id="KW-0234">DNA repair</keyword>
<evidence type="ECO:0000256" key="6">
    <source>
        <dbReference type="ARBA" id="ARBA00023002"/>
    </source>
</evidence>
<dbReference type="InterPro" id="IPR032854">
    <property type="entry name" value="ALKBH3"/>
</dbReference>
<evidence type="ECO:0000256" key="2">
    <source>
        <dbReference type="ARBA" id="ARBA00022723"/>
    </source>
</evidence>
<dbReference type="GO" id="GO:0006307">
    <property type="term" value="P:DNA alkylation repair"/>
    <property type="evidence" value="ECO:0007669"/>
    <property type="project" value="InterPro"/>
</dbReference>
<reference evidence="10 11" key="1">
    <citation type="submission" date="2020-07" db="EMBL/GenBank/DDBJ databases">
        <authorList>
            <person name="Feng X."/>
        </authorList>
    </citation>
    <scope>NUCLEOTIDE SEQUENCE [LARGE SCALE GENOMIC DNA]</scope>
    <source>
        <strain evidence="10 11">JCM31066</strain>
    </source>
</reference>
<organism evidence="10 11">
    <name type="scientific">Ruficoccus amylovorans</name>
    <dbReference type="NCBI Taxonomy" id="1804625"/>
    <lineage>
        <taxon>Bacteria</taxon>
        <taxon>Pseudomonadati</taxon>
        <taxon>Verrucomicrobiota</taxon>
        <taxon>Opitutia</taxon>
        <taxon>Puniceicoccales</taxon>
        <taxon>Cerasicoccaceae</taxon>
        <taxon>Ruficoccus</taxon>
    </lineage>
</organism>
<evidence type="ECO:0000256" key="8">
    <source>
        <dbReference type="ARBA" id="ARBA00023204"/>
    </source>
</evidence>
<dbReference type="FunFam" id="2.60.120.590:FF:000004">
    <property type="entry name" value="DNA oxidative demethylase ALKBH2"/>
    <property type="match status" value="1"/>
</dbReference>
<keyword evidence="11" id="KW-1185">Reference proteome</keyword>
<dbReference type="PROSITE" id="PS51471">
    <property type="entry name" value="FE2OG_OXY"/>
    <property type="match status" value="1"/>
</dbReference>
<keyword evidence="2" id="KW-0479">Metal-binding</keyword>
<protein>
    <submittedName>
        <fullName evidence="10">Alpha-ketoglutarate-dependent dioxygenase AlkB</fullName>
    </submittedName>
</protein>
<evidence type="ECO:0000313" key="10">
    <source>
        <dbReference type="EMBL" id="MBC2594467.1"/>
    </source>
</evidence>
<dbReference type="GO" id="GO:0016787">
    <property type="term" value="F:hydrolase activity"/>
    <property type="evidence" value="ECO:0007669"/>
    <property type="project" value="UniProtKB-ARBA"/>
</dbReference>
<keyword evidence="5 10" id="KW-0223">Dioxygenase</keyword>
<dbReference type="SUPFAM" id="SSF51197">
    <property type="entry name" value="Clavaminate synthase-like"/>
    <property type="match status" value="1"/>
</dbReference>
<dbReference type="GO" id="GO:0140097">
    <property type="term" value="F:catalytic activity, acting on DNA"/>
    <property type="evidence" value="ECO:0007669"/>
    <property type="project" value="UniProtKB-ARBA"/>
</dbReference>
<evidence type="ECO:0000256" key="5">
    <source>
        <dbReference type="ARBA" id="ARBA00022964"/>
    </source>
</evidence>
<keyword evidence="3" id="KW-0227">DNA damage</keyword>
<gene>
    <name evidence="10" type="ORF">H5P28_09375</name>
</gene>
<name>A0A842HFW4_9BACT</name>
<dbReference type="Proteomes" id="UP000546464">
    <property type="component" value="Unassembled WGS sequence"/>
</dbReference>
<keyword evidence="4" id="KW-0460">Magnesium</keyword>
<dbReference type="InterPro" id="IPR027450">
    <property type="entry name" value="AlkB-like"/>
</dbReference>
<evidence type="ECO:0000259" key="9">
    <source>
        <dbReference type="PROSITE" id="PS51471"/>
    </source>
</evidence>
<evidence type="ECO:0000313" key="11">
    <source>
        <dbReference type="Proteomes" id="UP000546464"/>
    </source>
</evidence>
<dbReference type="GO" id="GO:0046872">
    <property type="term" value="F:metal ion binding"/>
    <property type="evidence" value="ECO:0007669"/>
    <property type="project" value="UniProtKB-KW"/>
</dbReference>
<proteinExistence type="predicted"/>
<keyword evidence="7" id="KW-0408">Iron</keyword>
<evidence type="ECO:0000256" key="1">
    <source>
        <dbReference type="ARBA" id="ARBA00001954"/>
    </source>
</evidence>
<dbReference type="Gene3D" id="2.60.120.590">
    <property type="entry name" value="Alpha-ketoglutarate-dependent dioxygenase AlkB-like"/>
    <property type="match status" value="1"/>
</dbReference>
<keyword evidence="6" id="KW-0560">Oxidoreductase</keyword>
<feature type="domain" description="Fe2OG dioxygenase" evidence="9">
    <location>
        <begin position="102"/>
        <end position="199"/>
    </location>
</feature>
<dbReference type="GO" id="GO:0051213">
    <property type="term" value="F:dioxygenase activity"/>
    <property type="evidence" value="ECO:0007669"/>
    <property type="project" value="UniProtKB-KW"/>
</dbReference>